<sequence length="166" mass="19195">MAGRRCTSFKGEPVSNFIIDFTTDDLTSDYQNTILQYWHEIRGDRTMPARKDFNPLHVPDALGNLMLIDVKHTPRDYTIRLIGTNITELTGKDNTGQSASSFRDAAEVVSRFDWILENKQPYFSKDEFIWSSRDRRIYSALVLPFSENGEDVSIIFCCLHIYKDND</sequence>
<proteinExistence type="predicted"/>
<accession>A0A501PA54</accession>
<comment type="caution">
    <text evidence="1">The sequence shown here is derived from an EMBL/GenBank/DDBJ whole genome shotgun (WGS) entry which is preliminary data.</text>
</comment>
<dbReference type="Pfam" id="PF07310">
    <property type="entry name" value="PAS_5"/>
    <property type="match status" value="1"/>
</dbReference>
<gene>
    <name evidence="1" type="ORF">FIV46_14060</name>
</gene>
<dbReference type="Proteomes" id="UP000319148">
    <property type="component" value="Unassembled WGS sequence"/>
</dbReference>
<dbReference type="EMBL" id="VFIY01000018">
    <property type="protein sequence ID" value="TPD57250.1"/>
    <property type="molecule type" value="Genomic_DNA"/>
</dbReference>
<organism evidence="1 2">
    <name type="scientific">Emcibacter nanhaiensis</name>
    <dbReference type="NCBI Taxonomy" id="1505037"/>
    <lineage>
        <taxon>Bacteria</taxon>
        <taxon>Pseudomonadati</taxon>
        <taxon>Pseudomonadota</taxon>
        <taxon>Alphaproteobacteria</taxon>
        <taxon>Emcibacterales</taxon>
        <taxon>Emcibacteraceae</taxon>
        <taxon>Emcibacter</taxon>
    </lineage>
</organism>
<evidence type="ECO:0000313" key="1">
    <source>
        <dbReference type="EMBL" id="TPD57250.1"/>
    </source>
</evidence>
<dbReference type="InterPro" id="IPR009922">
    <property type="entry name" value="DUF1457"/>
</dbReference>
<dbReference type="AlphaFoldDB" id="A0A501PA54"/>
<reference evidence="2" key="1">
    <citation type="submission" date="2019-06" db="EMBL/GenBank/DDBJ databases">
        <title>The complete genome of Emcibacter congregatus ZYLT.</title>
        <authorList>
            <person name="Zhao Z."/>
        </authorList>
    </citation>
    <scope>NUCLEOTIDE SEQUENCE [LARGE SCALE GENOMIC DNA]</scope>
    <source>
        <strain evidence="2">MCCC 1A06723</strain>
    </source>
</reference>
<dbReference type="OrthoDB" id="8478628at2"/>
<evidence type="ECO:0000313" key="2">
    <source>
        <dbReference type="Proteomes" id="UP000319148"/>
    </source>
</evidence>
<protein>
    <submittedName>
        <fullName evidence="1">PAS domain-containing protein</fullName>
    </submittedName>
</protein>
<name>A0A501PA54_9PROT</name>
<keyword evidence="2" id="KW-1185">Reference proteome</keyword>